<accession>A0A0C2TTA6</accession>
<reference evidence="3 4" key="1">
    <citation type="submission" date="2014-04" db="EMBL/GenBank/DDBJ databases">
        <title>Evolutionary Origins and Diversification of the Mycorrhizal Mutualists.</title>
        <authorList>
            <consortium name="DOE Joint Genome Institute"/>
            <consortium name="Mycorrhizal Genomics Consortium"/>
            <person name="Kohler A."/>
            <person name="Kuo A."/>
            <person name="Nagy L.G."/>
            <person name="Floudas D."/>
            <person name="Copeland A."/>
            <person name="Barry K.W."/>
            <person name="Cichocki N."/>
            <person name="Veneault-Fourrey C."/>
            <person name="LaButti K."/>
            <person name="Lindquist E.A."/>
            <person name="Lipzen A."/>
            <person name="Lundell T."/>
            <person name="Morin E."/>
            <person name="Murat C."/>
            <person name="Riley R."/>
            <person name="Ohm R."/>
            <person name="Sun H."/>
            <person name="Tunlid A."/>
            <person name="Henrissat B."/>
            <person name="Grigoriev I.V."/>
            <person name="Hibbett D.S."/>
            <person name="Martin F."/>
        </authorList>
    </citation>
    <scope>NUCLEOTIDE SEQUENCE [LARGE SCALE GENOMIC DNA]</scope>
    <source>
        <strain evidence="3 4">Koide BX008</strain>
    </source>
</reference>
<dbReference type="InParanoid" id="A0A0C2TTA6"/>
<sequence>MRFPTVFISTAFVLAAMSAAFAVERENMLVARFADPDFLAEVEARTYDEEPELYARGGVLSNLSSGWHRKSRPTSYRSASSAGTSMIALPPFSRTASRQTGYSGTTLTSSSSHPSLSRTGSDYSGTTSASFHTSHSRRSLYEPFETGRRRDQRWRRYGYNR</sequence>
<feature type="compositionally biased region" description="Polar residues" evidence="1">
    <location>
        <begin position="122"/>
        <end position="133"/>
    </location>
</feature>
<feature type="signal peptide" evidence="2">
    <location>
        <begin position="1"/>
        <end position="22"/>
    </location>
</feature>
<proteinExistence type="predicted"/>
<dbReference type="STRING" id="946122.A0A0C2TTA6"/>
<keyword evidence="4" id="KW-1185">Reference proteome</keyword>
<gene>
    <name evidence="3" type="ORF">M378DRAFT_156659</name>
</gene>
<dbReference type="HOGENOM" id="CLU_139255_0_0_1"/>
<organism evidence="3 4">
    <name type="scientific">Amanita muscaria (strain Koide BX008)</name>
    <dbReference type="NCBI Taxonomy" id="946122"/>
    <lineage>
        <taxon>Eukaryota</taxon>
        <taxon>Fungi</taxon>
        <taxon>Dikarya</taxon>
        <taxon>Basidiomycota</taxon>
        <taxon>Agaricomycotina</taxon>
        <taxon>Agaricomycetes</taxon>
        <taxon>Agaricomycetidae</taxon>
        <taxon>Agaricales</taxon>
        <taxon>Pluteineae</taxon>
        <taxon>Amanitaceae</taxon>
        <taxon>Amanita</taxon>
    </lineage>
</organism>
<dbReference type="Proteomes" id="UP000054549">
    <property type="component" value="Unassembled WGS sequence"/>
</dbReference>
<evidence type="ECO:0000313" key="4">
    <source>
        <dbReference type="Proteomes" id="UP000054549"/>
    </source>
</evidence>
<dbReference type="AlphaFoldDB" id="A0A0C2TTA6"/>
<feature type="chain" id="PRO_5002156078" evidence="2">
    <location>
        <begin position="23"/>
        <end position="161"/>
    </location>
</feature>
<name>A0A0C2TTA6_AMAMK</name>
<evidence type="ECO:0000313" key="3">
    <source>
        <dbReference type="EMBL" id="KIL70504.1"/>
    </source>
</evidence>
<evidence type="ECO:0000256" key="2">
    <source>
        <dbReference type="SAM" id="SignalP"/>
    </source>
</evidence>
<evidence type="ECO:0000256" key="1">
    <source>
        <dbReference type="SAM" id="MobiDB-lite"/>
    </source>
</evidence>
<feature type="region of interest" description="Disordered" evidence="1">
    <location>
        <begin position="87"/>
        <end position="144"/>
    </location>
</feature>
<keyword evidence="2" id="KW-0732">Signal</keyword>
<feature type="compositionally biased region" description="Low complexity" evidence="1">
    <location>
        <begin position="100"/>
        <end position="121"/>
    </location>
</feature>
<dbReference type="EMBL" id="KN818224">
    <property type="protein sequence ID" value="KIL70504.1"/>
    <property type="molecule type" value="Genomic_DNA"/>
</dbReference>
<protein>
    <submittedName>
        <fullName evidence="3">Uncharacterized protein</fullName>
    </submittedName>
</protein>